<sequence>MATTEVPAAKAKKPRPPFCYRCKCNGHLPAVCKADLNCIICNKKDSHLSIKCPILKMPKPNASLLGFGKNELGFLQVPDFDYKLETTVPAPTALVTITGGHLGADGVQTELARLIRADWNWEALPHGKDSFLVTFPSEEELKRMADVEFRLKNHGVALTISEWQEAGDVIPSYELDMAWVHVTGVPHAWRHYLGFWALGSVIGATEEVDMLTFRKLGVIRIKVGIMDREHFPFTTDVVFGKHGYELIYTIEPEDFQPAIPTPSNDTMDHDSAGTDNGSNMDGGSADHAAKKKKANTSTPESSNAAVSGPTPMQLAVTPFEDRRPVPQRQQIILGTRVNKQHIAVTPLRVTGSTSYGRREVSLSTSTAAPAAPTLIVLLPKSSSSMDTPPGLTMAVSPPTPAPLGWSLTSTPPPSAPVQTLPASTPPM</sequence>
<feature type="region of interest" description="Disordered" evidence="1">
    <location>
        <begin position="390"/>
        <end position="427"/>
    </location>
</feature>
<accession>A0A0P0X6S8</accession>
<evidence type="ECO:0000313" key="2">
    <source>
        <dbReference type="EMBL" id="BAT01518.1"/>
    </source>
</evidence>
<proteinExistence type="predicted"/>
<dbReference type="InParanoid" id="A0A0P0X6S8"/>
<dbReference type="PANTHER" id="PTHR33170:SF8">
    <property type="entry name" value="OS07G0485366 PROTEIN"/>
    <property type="match status" value="1"/>
</dbReference>
<feature type="compositionally biased region" description="Polar residues" evidence="1">
    <location>
        <begin position="295"/>
        <end position="305"/>
    </location>
</feature>
<dbReference type="FunCoup" id="A0A0P0X6S8">
    <property type="interactions" value="764"/>
</dbReference>
<dbReference type="Proteomes" id="UP000059680">
    <property type="component" value="Chromosome 7"/>
</dbReference>
<dbReference type="eggNOG" id="ENOG502R3E9">
    <property type="taxonomic scope" value="Eukaryota"/>
</dbReference>
<feature type="compositionally biased region" description="Polar residues" evidence="1">
    <location>
        <begin position="416"/>
        <end position="427"/>
    </location>
</feature>
<feature type="region of interest" description="Disordered" evidence="1">
    <location>
        <begin position="255"/>
        <end position="323"/>
    </location>
</feature>
<protein>
    <submittedName>
        <fullName evidence="2">Os07g0485366 protein</fullName>
    </submittedName>
</protein>
<dbReference type="Gramene" id="Os07t0485366-00">
    <property type="protein sequence ID" value="Os07t0485366-00"/>
    <property type="gene ID" value="Os07g0485366"/>
</dbReference>
<evidence type="ECO:0000256" key="1">
    <source>
        <dbReference type="SAM" id="MobiDB-lite"/>
    </source>
</evidence>
<name>A0A0P0X6S8_ORYSJ</name>
<dbReference type="PANTHER" id="PTHR33170">
    <property type="entry name" value="DUF4283 DOMAIN-CONTAINING PROTEIN-RELATED"/>
    <property type="match status" value="1"/>
</dbReference>
<reference evidence="2 3" key="3">
    <citation type="journal article" date="2013" name="Rice">
        <title>Improvement of the Oryza sativa Nipponbare reference genome using next generation sequence and optical map data.</title>
        <authorList>
            <person name="Kawahara Y."/>
            <person name="de la Bastide M."/>
            <person name="Hamilton J.P."/>
            <person name="Kanamori H."/>
            <person name="McCombie W.R."/>
            <person name="Ouyang S."/>
            <person name="Schwartz D.C."/>
            <person name="Tanaka T."/>
            <person name="Wu J."/>
            <person name="Zhou S."/>
            <person name="Childs K.L."/>
            <person name="Davidson R.M."/>
            <person name="Lin H."/>
            <person name="Quesada-Ocampo L."/>
            <person name="Vaillancourt B."/>
            <person name="Sakai H."/>
            <person name="Lee S.S."/>
            <person name="Kim J."/>
            <person name="Numa H."/>
            <person name="Itoh T."/>
            <person name="Buell C.R."/>
            <person name="Matsumoto T."/>
        </authorList>
    </citation>
    <scope>NUCLEOTIDE SEQUENCE [LARGE SCALE GENOMIC DNA]</scope>
    <source>
        <strain evidence="3">cv. Nipponbare</strain>
    </source>
</reference>
<evidence type="ECO:0000313" key="3">
    <source>
        <dbReference type="Proteomes" id="UP000059680"/>
    </source>
</evidence>
<dbReference type="AlphaFoldDB" id="A0A0P0X6S8"/>
<reference evidence="3" key="1">
    <citation type="journal article" date="2005" name="Nature">
        <title>The map-based sequence of the rice genome.</title>
        <authorList>
            <consortium name="International rice genome sequencing project (IRGSP)"/>
            <person name="Matsumoto T."/>
            <person name="Wu J."/>
            <person name="Kanamori H."/>
            <person name="Katayose Y."/>
            <person name="Fujisawa M."/>
            <person name="Namiki N."/>
            <person name="Mizuno H."/>
            <person name="Yamamoto K."/>
            <person name="Antonio B.A."/>
            <person name="Baba T."/>
            <person name="Sakata K."/>
            <person name="Nagamura Y."/>
            <person name="Aoki H."/>
            <person name="Arikawa K."/>
            <person name="Arita K."/>
            <person name="Bito T."/>
            <person name="Chiden Y."/>
            <person name="Fujitsuka N."/>
            <person name="Fukunaka R."/>
            <person name="Hamada M."/>
            <person name="Harada C."/>
            <person name="Hayashi A."/>
            <person name="Hijishita S."/>
            <person name="Honda M."/>
            <person name="Hosokawa S."/>
            <person name="Ichikawa Y."/>
            <person name="Idonuma A."/>
            <person name="Iijima M."/>
            <person name="Ikeda M."/>
            <person name="Ikeno M."/>
            <person name="Ito K."/>
            <person name="Ito S."/>
            <person name="Ito T."/>
            <person name="Ito Y."/>
            <person name="Ito Y."/>
            <person name="Iwabuchi A."/>
            <person name="Kamiya K."/>
            <person name="Karasawa W."/>
            <person name="Kurita K."/>
            <person name="Katagiri S."/>
            <person name="Kikuta A."/>
            <person name="Kobayashi H."/>
            <person name="Kobayashi N."/>
            <person name="Machita K."/>
            <person name="Maehara T."/>
            <person name="Masukawa M."/>
            <person name="Mizubayashi T."/>
            <person name="Mukai Y."/>
            <person name="Nagasaki H."/>
            <person name="Nagata Y."/>
            <person name="Naito S."/>
            <person name="Nakashima M."/>
            <person name="Nakama Y."/>
            <person name="Nakamichi Y."/>
            <person name="Nakamura M."/>
            <person name="Meguro A."/>
            <person name="Negishi M."/>
            <person name="Ohta I."/>
            <person name="Ohta T."/>
            <person name="Okamoto M."/>
            <person name="Ono N."/>
            <person name="Saji S."/>
            <person name="Sakaguchi M."/>
            <person name="Sakai K."/>
            <person name="Shibata M."/>
            <person name="Shimokawa T."/>
            <person name="Song J."/>
            <person name="Takazaki Y."/>
            <person name="Terasawa K."/>
            <person name="Tsugane M."/>
            <person name="Tsuji K."/>
            <person name="Ueda S."/>
            <person name="Waki K."/>
            <person name="Yamagata H."/>
            <person name="Yamamoto M."/>
            <person name="Yamamoto S."/>
            <person name="Yamane H."/>
            <person name="Yoshiki S."/>
            <person name="Yoshihara R."/>
            <person name="Yukawa K."/>
            <person name="Zhong H."/>
            <person name="Yano M."/>
            <person name="Yuan Q."/>
            <person name="Ouyang S."/>
            <person name="Liu J."/>
            <person name="Jones K.M."/>
            <person name="Gansberger K."/>
            <person name="Moffat K."/>
            <person name="Hill J."/>
            <person name="Bera J."/>
            <person name="Fadrosh D."/>
            <person name="Jin S."/>
            <person name="Johri S."/>
            <person name="Kim M."/>
            <person name="Overton L."/>
            <person name="Reardon M."/>
            <person name="Tsitrin T."/>
            <person name="Vuong H."/>
            <person name="Weaver B."/>
            <person name="Ciecko A."/>
            <person name="Tallon L."/>
            <person name="Jackson J."/>
            <person name="Pai G."/>
            <person name="Aken S.V."/>
            <person name="Utterback T."/>
            <person name="Reidmuller S."/>
            <person name="Feldblyum T."/>
            <person name="Hsiao J."/>
            <person name="Zismann V."/>
            <person name="Iobst S."/>
            <person name="de Vazeille A.R."/>
            <person name="Buell C.R."/>
            <person name="Ying K."/>
            <person name="Li Y."/>
            <person name="Lu T."/>
            <person name="Huang Y."/>
            <person name="Zhao Q."/>
            <person name="Feng Q."/>
            <person name="Zhang L."/>
            <person name="Zhu J."/>
            <person name="Weng Q."/>
            <person name="Mu J."/>
            <person name="Lu Y."/>
            <person name="Fan D."/>
            <person name="Liu Y."/>
            <person name="Guan J."/>
            <person name="Zhang Y."/>
            <person name="Yu S."/>
            <person name="Liu X."/>
            <person name="Zhang Y."/>
            <person name="Hong G."/>
            <person name="Han B."/>
            <person name="Choisne N."/>
            <person name="Demange N."/>
            <person name="Orjeda G."/>
            <person name="Samain S."/>
            <person name="Cattolico L."/>
            <person name="Pelletier E."/>
            <person name="Couloux A."/>
            <person name="Segurens B."/>
            <person name="Wincker P."/>
            <person name="D'Hont A."/>
            <person name="Scarpelli C."/>
            <person name="Weissenbach J."/>
            <person name="Salanoubat M."/>
            <person name="Quetier F."/>
            <person name="Yu Y."/>
            <person name="Kim H.R."/>
            <person name="Rambo T."/>
            <person name="Currie J."/>
            <person name="Collura K."/>
            <person name="Luo M."/>
            <person name="Yang T."/>
            <person name="Ammiraju J.S.S."/>
            <person name="Engler F."/>
            <person name="Soderlund C."/>
            <person name="Wing R.A."/>
            <person name="Palmer L.E."/>
            <person name="de la Bastide M."/>
            <person name="Spiegel L."/>
            <person name="Nascimento L."/>
            <person name="Zutavern T."/>
            <person name="O'Shaughnessy A."/>
            <person name="Dike S."/>
            <person name="Dedhia N."/>
            <person name="Preston R."/>
            <person name="Balija V."/>
            <person name="McCombie W.R."/>
            <person name="Chow T."/>
            <person name="Chen H."/>
            <person name="Chung M."/>
            <person name="Chen C."/>
            <person name="Shaw J."/>
            <person name="Wu H."/>
            <person name="Hsiao K."/>
            <person name="Chao Y."/>
            <person name="Chu M."/>
            <person name="Cheng C."/>
            <person name="Hour A."/>
            <person name="Lee P."/>
            <person name="Lin S."/>
            <person name="Lin Y."/>
            <person name="Liou J."/>
            <person name="Liu S."/>
            <person name="Hsing Y."/>
            <person name="Raghuvanshi S."/>
            <person name="Mohanty A."/>
            <person name="Bharti A.K."/>
            <person name="Gaur A."/>
            <person name="Gupta V."/>
            <person name="Kumar D."/>
            <person name="Ravi V."/>
            <person name="Vij S."/>
            <person name="Kapur A."/>
            <person name="Khurana P."/>
            <person name="Khurana P."/>
            <person name="Khurana J.P."/>
            <person name="Tyagi A.K."/>
            <person name="Gaikwad K."/>
            <person name="Singh A."/>
            <person name="Dalal V."/>
            <person name="Srivastava S."/>
            <person name="Dixit A."/>
            <person name="Pal A.K."/>
            <person name="Ghazi I.A."/>
            <person name="Yadav M."/>
            <person name="Pandit A."/>
            <person name="Bhargava A."/>
            <person name="Sureshbabu K."/>
            <person name="Batra K."/>
            <person name="Sharma T.R."/>
            <person name="Mohapatra T."/>
            <person name="Singh N.K."/>
            <person name="Messing J."/>
            <person name="Nelson A.B."/>
            <person name="Fuks G."/>
            <person name="Kavchok S."/>
            <person name="Keizer G."/>
            <person name="Linton E."/>
            <person name="Llaca V."/>
            <person name="Song R."/>
            <person name="Tanyolac B."/>
            <person name="Young S."/>
            <person name="Ho-Il K."/>
            <person name="Hahn J.H."/>
            <person name="Sangsakoo G."/>
            <person name="Vanavichit A."/>
            <person name="de Mattos Luiz.A.T."/>
            <person name="Zimmer P.D."/>
            <person name="Malone G."/>
            <person name="Dellagostin O."/>
            <person name="de Oliveira A.C."/>
            <person name="Bevan M."/>
            <person name="Bancroft I."/>
            <person name="Minx P."/>
            <person name="Cordum H."/>
            <person name="Wilson R."/>
            <person name="Cheng Z."/>
            <person name="Jin W."/>
            <person name="Jiang J."/>
            <person name="Leong S.A."/>
            <person name="Iwama H."/>
            <person name="Gojobori T."/>
            <person name="Itoh T."/>
            <person name="Niimura Y."/>
            <person name="Fujii Y."/>
            <person name="Habara T."/>
            <person name="Sakai H."/>
            <person name="Sato Y."/>
            <person name="Wilson G."/>
            <person name="Kumar K."/>
            <person name="McCouch S."/>
            <person name="Juretic N."/>
            <person name="Hoen D."/>
            <person name="Wright S."/>
            <person name="Bruskiewich R."/>
            <person name="Bureau T."/>
            <person name="Miyao A."/>
            <person name="Hirochika H."/>
            <person name="Nishikawa T."/>
            <person name="Kadowaki K."/>
            <person name="Sugiura M."/>
            <person name="Burr B."/>
            <person name="Sasaki T."/>
        </authorList>
    </citation>
    <scope>NUCLEOTIDE SEQUENCE [LARGE SCALE GENOMIC DNA]</scope>
    <source>
        <strain evidence="3">cv. Nipponbare</strain>
    </source>
</reference>
<gene>
    <name evidence="2" type="ordered locus">Os07g0485366</name>
    <name evidence="2" type="ORF">OSNPB_070485366</name>
</gene>
<dbReference type="OMA" id="VKCSITH"/>
<dbReference type="EMBL" id="AP014963">
    <property type="protein sequence ID" value="BAT01518.1"/>
    <property type="molecule type" value="Genomic_DNA"/>
</dbReference>
<dbReference type="PaxDb" id="39947-A0A0P0X6S8"/>
<organism evidence="2 3">
    <name type="scientific">Oryza sativa subsp. japonica</name>
    <name type="common">Rice</name>
    <dbReference type="NCBI Taxonomy" id="39947"/>
    <lineage>
        <taxon>Eukaryota</taxon>
        <taxon>Viridiplantae</taxon>
        <taxon>Streptophyta</taxon>
        <taxon>Embryophyta</taxon>
        <taxon>Tracheophyta</taxon>
        <taxon>Spermatophyta</taxon>
        <taxon>Magnoliopsida</taxon>
        <taxon>Liliopsida</taxon>
        <taxon>Poales</taxon>
        <taxon>Poaceae</taxon>
        <taxon>BOP clade</taxon>
        <taxon>Oryzoideae</taxon>
        <taxon>Oryzeae</taxon>
        <taxon>Oryzinae</taxon>
        <taxon>Oryza</taxon>
        <taxon>Oryza sativa</taxon>
    </lineage>
</organism>
<keyword evidence="3" id="KW-1185">Reference proteome</keyword>
<reference evidence="2 3" key="2">
    <citation type="journal article" date="2013" name="Plant Cell Physiol.">
        <title>Rice Annotation Project Database (RAP-DB): an integrative and interactive database for rice genomics.</title>
        <authorList>
            <person name="Sakai H."/>
            <person name="Lee S.S."/>
            <person name="Tanaka T."/>
            <person name="Numa H."/>
            <person name="Kim J."/>
            <person name="Kawahara Y."/>
            <person name="Wakimoto H."/>
            <person name="Yang C.C."/>
            <person name="Iwamoto M."/>
            <person name="Abe T."/>
            <person name="Yamada Y."/>
            <person name="Muto A."/>
            <person name="Inokuchi H."/>
            <person name="Ikemura T."/>
            <person name="Matsumoto T."/>
            <person name="Sasaki T."/>
            <person name="Itoh T."/>
        </authorList>
    </citation>
    <scope>NUCLEOTIDE SEQUENCE [LARGE SCALE GENOMIC DNA]</scope>
    <source>
        <strain evidence="3">cv. Nipponbare</strain>
    </source>
</reference>